<keyword evidence="8" id="KW-0472">Membrane</keyword>
<evidence type="ECO:0000256" key="2">
    <source>
        <dbReference type="ARBA" id="ARBA00004713"/>
    </source>
</evidence>
<evidence type="ECO:0000256" key="1">
    <source>
        <dbReference type="ARBA" id="ARBA00004515"/>
    </source>
</evidence>
<dbReference type="SUPFAM" id="SSF53756">
    <property type="entry name" value="UDP-Glycosyltransferase/glycogen phosphorylase"/>
    <property type="match status" value="1"/>
</dbReference>
<evidence type="ECO:0000256" key="6">
    <source>
        <dbReference type="ARBA" id="ARBA00022679"/>
    </source>
</evidence>
<dbReference type="Gene3D" id="3.40.50.2000">
    <property type="entry name" value="Glycogen Phosphorylase B"/>
    <property type="match status" value="2"/>
</dbReference>
<gene>
    <name evidence="14" type="ORF">BFN67_11925</name>
</gene>
<reference evidence="14 15" key="1">
    <citation type="journal article" date="2016" name="Int. J. Syst. Evol. Microbiol.">
        <title>Pseudaminobacter manganicus sp. nov., isolated from sludge of a manganese mine.</title>
        <authorList>
            <person name="Li J."/>
            <person name="Huang J."/>
            <person name="Liao S."/>
            <person name="Wang G."/>
        </authorList>
    </citation>
    <scope>NUCLEOTIDE SEQUENCE [LARGE SCALE GENOMIC DNA]</scope>
    <source>
        <strain evidence="14 15">JH-7</strain>
    </source>
</reference>
<dbReference type="Pfam" id="PF01075">
    <property type="entry name" value="Glyco_transf_9"/>
    <property type="match status" value="1"/>
</dbReference>
<proteinExistence type="inferred from homology"/>
<comment type="similarity">
    <text evidence="9">Belongs to the glycosyltransferase 9 family.</text>
</comment>
<comment type="pathway">
    <text evidence="2">Bacterial outer membrane biogenesis; LPS core biosynthesis.</text>
</comment>
<dbReference type="OrthoDB" id="9807356at2"/>
<dbReference type="PANTHER" id="PTHR30160">
    <property type="entry name" value="TETRAACYLDISACCHARIDE 4'-KINASE-RELATED"/>
    <property type="match status" value="1"/>
</dbReference>
<dbReference type="GO" id="GO:0008713">
    <property type="term" value="F:ADP-heptose-lipopolysaccharide heptosyltransferase activity"/>
    <property type="evidence" value="ECO:0007669"/>
    <property type="project" value="TreeGrafter"/>
</dbReference>
<dbReference type="GO" id="GO:0005886">
    <property type="term" value="C:plasma membrane"/>
    <property type="evidence" value="ECO:0007669"/>
    <property type="project" value="UniProtKB-SubCell"/>
</dbReference>
<evidence type="ECO:0000256" key="9">
    <source>
        <dbReference type="ARBA" id="ARBA00043995"/>
    </source>
</evidence>
<comment type="catalytic activity">
    <reaction evidence="13">
        <text>an alpha-Kdo-(2-&gt;4)-alpha-Kdo-(2-&gt;6)-lipid A + ADP-L-glycero-beta-D-manno-heptose = an L-alpha-D-Hep-(1-&gt;5)-[alpha-Kdo-(2-&gt;4)]-alpha-Kdo-(2-&gt;6)-lipid A + ADP + H(+)</text>
        <dbReference type="Rhea" id="RHEA:74067"/>
        <dbReference type="ChEBI" id="CHEBI:15378"/>
        <dbReference type="ChEBI" id="CHEBI:61506"/>
        <dbReference type="ChEBI" id="CHEBI:176431"/>
        <dbReference type="ChEBI" id="CHEBI:193068"/>
        <dbReference type="ChEBI" id="CHEBI:456216"/>
        <dbReference type="EC" id="2.4.99.23"/>
    </reaction>
</comment>
<evidence type="ECO:0000256" key="4">
    <source>
        <dbReference type="ARBA" id="ARBA00022519"/>
    </source>
</evidence>
<accession>A0A1V8RUQ6</accession>
<evidence type="ECO:0000256" key="5">
    <source>
        <dbReference type="ARBA" id="ARBA00022676"/>
    </source>
</evidence>
<dbReference type="RefSeq" id="WP_080918318.1">
    <property type="nucleotide sequence ID" value="NZ_MDET01000004.1"/>
</dbReference>
<comment type="caution">
    <text evidence="14">The sequence shown here is derived from an EMBL/GenBank/DDBJ whole genome shotgun (WGS) entry which is preliminary data.</text>
</comment>
<keyword evidence="4" id="KW-0997">Cell inner membrane</keyword>
<evidence type="ECO:0000256" key="7">
    <source>
        <dbReference type="ARBA" id="ARBA00022985"/>
    </source>
</evidence>
<keyword evidence="6 14" id="KW-0808">Transferase</keyword>
<dbReference type="EMBL" id="MDET01000004">
    <property type="protein sequence ID" value="OQM76895.1"/>
    <property type="molecule type" value="Genomic_DNA"/>
</dbReference>
<organism evidence="14 15">
    <name type="scientific">Manganibacter manganicus</name>
    <dbReference type="NCBI Taxonomy" id="1873176"/>
    <lineage>
        <taxon>Bacteria</taxon>
        <taxon>Pseudomonadati</taxon>
        <taxon>Pseudomonadota</taxon>
        <taxon>Alphaproteobacteria</taxon>
        <taxon>Hyphomicrobiales</taxon>
        <taxon>Phyllobacteriaceae</taxon>
        <taxon>Manganibacter</taxon>
    </lineage>
</organism>
<evidence type="ECO:0000256" key="10">
    <source>
        <dbReference type="ARBA" id="ARBA00044041"/>
    </source>
</evidence>
<dbReference type="GO" id="GO:0005829">
    <property type="term" value="C:cytosol"/>
    <property type="evidence" value="ECO:0007669"/>
    <property type="project" value="TreeGrafter"/>
</dbReference>
<dbReference type="AlphaFoldDB" id="A0A1V8RUQ6"/>
<dbReference type="InterPro" id="IPR051199">
    <property type="entry name" value="LPS_LOS_Heptosyltrfase"/>
</dbReference>
<keyword evidence="5" id="KW-0328">Glycosyltransferase</keyword>
<evidence type="ECO:0000256" key="8">
    <source>
        <dbReference type="ARBA" id="ARBA00023136"/>
    </source>
</evidence>
<dbReference type="NCBIfam" id="TIGR02193">
    <property type="entry name" value="heptsyl_trn_I"/>
    <property type="match status" value="1"/>
</dbReference>
<dbReference type="CDD" id="cd03789">
    <property type="entry name" value="GT9_LPS_heptosyltransferase"/>
    <property type="match status" value="1"/>
</dbReference>
<evidence type="ECO:0000313" key="15">
    <source>
        <dbReference type="Proteomes" id="UP000191905"/>
    </source>
</evidence>
<keyword evidence="15" id="KW-1185">Reference proteome</keyword>
<evidence type="ECO:0000256" key="13">
    <source>
        <dbReference type="ARBA" id="ARBA00049201"/>
    </source>
</evidence>
<keyword evidence="3" id="KW-1003">Cell membrane</keyword>
<dbReference type="GO" id="GO:0009244">
    <property type="term" value="P:lipopolysaccharide core region biosynthetic process"/>
    <property type="evidence" value="ECO:0007669"/>
    <property type="project" value="InterPro"/>
</dbReference>
<evidence type="ECO:0000256" key="3">
    <source>
        <dbReference type="ARBA" id="ARBA00022475"/>
    </source>
</evidence>
<evidence type="ECO:0000313" key="14">
    <source>
        <dbReference type="EMBL" id="OQM76895.1"/>
    </source>
</evidence>
<dbReference type="InterPro" id="IPR011908">
    <property type="entry name" value="LipoPS_heptosylTferase-I"/>
</dbReference>
<dbReference type="PANTHER" id="PTHR30160:SF19">
    <property type="entry name" value="LIPOPOLYSACCHARIDE HEPTOSYLTRANSFERASE 1"/>
    <property type="match status" value="1"/>
</dbReference>
<comment type="subcellular location">
    <subcellularLocation>
        <location evidence="1">Cell inner membrane</location>
        <topology evidence="1">Peripheral membrane protein</topology>
        <orientation evidence="1">Cytoplasmic side</orientation>
    </subcellularLocation>
</comment>
<dbReference type="InterPro" id="IPR002201">
    <property type="entry name" value="Glyco_trans_9"/>
</dbReference>
<keyword evidence="7" id="KW-0448">Lipopolysaccharide biosynthesis</keyword>
<dbReference type="Proteomes" id="UP000191905">
    <property type="component" value="Unassembled WGS sequence"/>
</dbReference>
<evidence type="ECO:0000256" key="12">
    <source>
        <dbReference type="ARBA" id="ARBA00044330"/>
    </source>
</evidence>
<name>A0A1V8RUQ6_9HYPH</name>
<sequence length="328" mass="35661">MKVLVVKTSSMGDIIHSFPAIEDARQARPDITFDWCAEDAFAGIAALHPAIRIVYKVALRRWRKALLNGDTWREAAGLRKALRAENYDLVIDAQGLMKSAFIAKQATAPIAGYDRPSAREPSAALFYDRRYTVSRDLHAIERTRRLFGLALGYEPDLSRLDSGIMSPSLQTDALPQRSVFLLHGTSREDKKWPVEDWIEAARLLVERQMIPVATWTDEREHGVVQAIVNAIPQTILVPKSPLMEIAAKLGQAALVIGTDTGLTHLANAYGLPTVAVFLTTKPSLAGPLGPFSSSLLAGPDGRVAPAAVIAEADRLVALKAKARAKTAG</sequence>
<dbReference type="EC" id="2.4.99.23" evidence="10"/>
<protein>
    <recommendedName>
        <fullName evidence="11">Lipopolysaccharide heptosyltransferase 1</fullName>
        <ecNumber evidence="10">2.4.99.23</ecNumber>
    </recommendedName>
    <alternativeName>
        <fullName evidence="12">ADP-heptose:lipopolysaccharide heptosyltransferase I</fullName>
    </alternativeName>
</protein>
<dbReference type="STRING" id="1873176.BFN67_11925"/>
<evidence type="ECO:0000256" key="11">
    <source>
        <dbReference type="ARBA" id="ARBA00044190"/>
    </source>
</evidence>